<dbReference type="RefSeq" id="XP_004511256.1">
    <property type="nucleotide sequence ID" value="XM_004511199.3"/>
</dbReference>
<dbReference type="Proteomes" id="UP000087171">
    <property type="component" value="Chromosome Ca7"/>
</dbReference>
<keyword evidence="5" id="KW-1185">Reference proteome</keyword>
<reference evidence="5" key="1">
    <citation type="journal article" date="2013" name="Nat. Biotechnol.">
        <title>Draft genome sequence of chickpea (Cicer arietinum) provides a resource for trait improvement.</title>
        <authorList>
            <person name="Varshney R.K."/>
            <person name="Song C."/>
            <person name="Saxena R.K."/>
            <person name="Azam S."/>
            <person name="Yu S."/>
            <person name="Sharpe A.G."/>
            <person name="Cannon S."/>
            <person name="Baek J."/>
            <person name="Rosen B.D."/>
            <person name="Tar'an B."/>
            <person name="Millan T."/>
            <person name="Zhang X."/>
            <person name="Ramsay L.D."/>
            <person name="Iwata A."/>
            <person name="Wang Y."/>
            <person name="Nelson W."/>
            <person name="Farmer A.D."/>
            <person name="Gaur P.M."/>
            <person name="Soderlund C."/>
            <person name="Penmetsa R.V."/>
            <person name="Xu C."/>
            <person name="Bharti A.K."/>
            <person name="He W."/>
            <person name="Winter P."/>
            <person name="Zhao S."/>
            <person name="Hane J.K."/>
            <person name="Carrasquilla-Garcia N."/>
            <person name="Condie J.A."/>
            <person name="Upadhyaya H.D."/>
            <person name="Luo M.C."/>
            <person name="Thudi M."/>
            <person name="Gowda C.L."/>
            <person name="Singh N.P."/>
            <person name="Lichtenzveig J."/>
            <person name="Gali K.K."/>
            <person name="Rubio J."/>
            <person name="Nadarajan N."/>
            <person name="Dolezel J."/>
            <person name="Bansal K.C."/>
            <person name="Xu X."/>
            <person name="Edwards D."/>
            <person name="Zhang G."/>
            <person name="Kahl G."/>
            <person name="Gil J."/>
            <person name="Singh K.B."/>
            <person name="Datta S.K."/>
            <person name="Jackson S.A."/>
            <person name="Wang J."/>
            <person name="Cook D.R."/>
        </authorList>
    </citation>
    <scope>NUCLEOTIDE SEQUENCE [LARGE SCALE GENOMIC DNA]</scope>
    <source>
        <strain evidence="5">cv. CDC Frontier</strain>
    </source>
</reference>
<feature type="chain" id="PRO_5010006939" description="Dirigent protein" evidence="4">
    <location>
        <begin position="22"/>
        <end position="186"/>
    </location>
</feature>
<dbReference type="GeneID" id="101504562"/>
<dbReference type="OrthoDB" id="1864232at2759"/>
<accession>A0A1S2YWY0</accession>
<evidence type="ECO:0000256" key="4">
    <source>
        <dbReference type="RuleBase" id="RU363099"/>
    </source>
</evidence>
<sequence length="186" mass="20702">MTSIFSILFLLITSYLISIQGQVMSLEESNIMLPLEKPHSFTQLHFYFHDILDSENPSTLKIINPPSNSHAPFGATYIIDNPLTEKQDLNSNIIGRAQGTYALASQQGDFALKMDVNFVFIEGSYKGSTLTMLGRNVIVDEVREMPIVGGTGAFRFAKGYALAKTVWYDSSSGNAIEEFNVSIYHF</sequence>
<keyword evidence="4" id="KW-0732">Signal</keyword>
<dbReference type="InterPro" id="IPR004265">
    <property type="entry name" value="Dirigent"/>
</dbReference>
<reference evidence="6" key="2">
    <citation type="submission" date="2025-08" db="UniProtKB">
        <authorList>
            <consortium name="RefSeq"/>
        </authorList>
    </citation>
    <scope>IDENTIFICATION</scope>
    <source>
        <tissue evidence="6">Etiolated seedlings</tissue>
    </source>
</reference>
<dbReference type="GO" id="GO:0009699">
    <property type="term" value="P:phenylpropanoid biosynthetic process"/>
    <property type="evidence" value="ECO:0007669"/>
    <property type="project" value="UniProtKB-ARBA"/>
</dbReference>
<dbReference type="Pfam" id="PF03018">
    <property type="entry name" value="Dirigent"/>
    <property type="match status" value="1"/>
</dbReference>
<keyword evidence="4" id="KW-0052">Apoplast</keyword>
<name>A0A1S2YWY0_CICAR</name>
<dbReference type="GO" id="GO:0048046">
    <property type="term" value="C:apoplast"/>
    <property type="evidence" value="ECO:0007669"/>
    <property type="project" value="UniProtKB-SubCell"/>
</dbReference>
<keyword evidence="3 4" id="KW-0964">Secreted</keyword>
<dbReference type="AlphaFoldDB" id="A0A1S2YWY0"/>
<dbReference type="eggNOG" id="ENOG502RZHY">
    <property type="taxonomic scope" value="Eukaryota"/>
</dbReference>
<comment type="similarity">
    <text evidence="1 4">Belongs to the plant dirigent protein family.</text>
</comment>
<comment type="subunit">
    <text evidence="2 4">Homodimer.</text>
</comment>
<dbReference type="PANTHER" id="PTHR21495">
    <property type="entry name" value="NUCLEOPORIN-RELATED"/>
    <property type="match status" value="1"/>
</dbReference>
<dbReference type="Gene3D" id="2.40.480.10">
    <property type="entry name" value="Allene oxide cyclase-like"/>
    <property type="match status" value="1"/>
</dbReference>
<gene>
    <name evidence="6" type="primary">LOC101504562</name>
</gene>
<evidence type="ECO:0000256" key="1">
    <source>
        <dbReference type="ARBA" id="ARBA00010746"/>
    </source>
</evidence>
<protein>
    <recommendedName>
        <fullName evidence="4">Dirigent protein</fullName>
    </recommendedName>
</protein>
<dbReference type="KEGG" id="cam:101504562"/>
<comment type="subcellular location">
    <subcellularLocation>
        <location evidence="4">Secreted</location>
        <location evidence="4">Extracellular space</location>
        <location evidence="4">Apoplast</location>
    </subcellularLocation>
</comment>
<feature type="signal peptide" evidence="4">
    <location>
        <begin position="1"/>
        <end position="21"/>
    </location>
</feature>
<dbReference type="STRING" id="3827.A0A1S2YWY0"/>
<evidence type="ECO:0000313" key="5">
    <source>
        <dbReference type="Proteomes" id="UP000087171"/>
    </source>
</evidence>
<proteinExistence type="inferred from homology"/>
<comment type="function">
    <text evidence="4">Dirigent proteins impart stereoselectivity on the phenoxy radical-coupling reaction, yielding optically active lignans from two molecules of coniferyl alcohol in the biosynthesis of lignans, flavonolignans, and alkaloids and thus plays a central role in plant secondary metabolism.</text>
</comment>
<evidence type="ECO:0000256" key="3">
    <source>
        <dbReference type="ARBA" id="ARBA00022525"/>
    </source>
</evidence>
<evidence type="ECO:0000256" key="2">
    <source>
        <dbReference type="ARBA" id="ARBA00011738"/>
    </source>
</evidence>
<dbReference type="PaxDb" id="3827-XP_004511256.1"/>
<organism evidence="5 6">
    <name type="scientific">Cicer arietinum</name>
    <name type="common">Chickpea</name>
    <name type="synonym">Garbanzo</name>
    <dbReference type="NCBI Taxonomy" id="3827"/>
    <lineage>
        <taxon>Eukaryota</taxon>
        <taxon>Viridiplantae</taxon>
        <taxon>Streptophyta</taxon>
        <taxon>Embryophyta</taxon>
        <taxon>Tracheophyta</taxon>
        <taxon>Spermatophyta</taxon>
        <taxon>Magnoliopsida</taxon>
        <taxon>eudicotyledons</taxon>
        <taxon>Gunneridae</taxon>
        <taxon>Pentapetalae</taxon>
        <taxon>rosids</taxon>
        <taxon>fabids</taxon>
        <taxon>Fabales</taxon>
        <taxon>Fabaceae</taxon>
        <taxon>Papilionoideae</taxon>
        <taxon>50 kb inversion clade</taxon>
        <taxon>NPAAA clade</taxon>
        <taxon>Hologalegina</taxon>
        <taxon>IRL clade</taxon>
        <taxon>Cicereae</taxon>
        <taxon>Cicer</taxon>
    </lineage>
</organism>
<evidence type="ECO:0000313" key="6">
    <source>
        <dbReference type="RefSeq" id="XP_004511256.1"/>
    </source>
</evidence>
<dbReference type="InterPro" id="IPR044859">
    <property type="entry name" value="Allene_oxi_cyc_Dirigent"/>
</dbReference>